<dbReference type="SUPFAM" id="SSF89807">
    <property type="entry name" value="Dodecin-like"/>
    <property type="match status" value="1"/>
</dbReference>
<evidence type="ECO:0000313" key="2">
    <source>
        <dbReference type="Proteomes" id="UP000602381"/>
    </source>
</evidence>
<dbReference type="Gene3D" id="3.30.1660.10">
    <property type="entry name" value="Flavin-binding protein dodecin"/>
    <property type="match status" value="1"/>
</dbReference>
<accession>A0ABQ2LES3</accession>
<proteinExistence type="predicted"/>
<dbReference type="EMBL" id="BMOV01000007">
    <property type="protein sequence ID" value="GGO14305.1"/>
    <property type="molecule type" value="Genomic_DNA"/>
</dbReference>
<dbReference type="Pfam" id="PF07311">
    <property type="entry name" value="Dodecin"/>
    <property type="match status" value="1"/>
</dbReference>
<dbReference type="Proteomes" id="UP000602381">
    <property type="component" value="Unassembled WGS sequence"/>
</dbReference>
<evidence type="ECO:0008006" key="3">
    <source>
        <dbReference type="Google" id="ProtNLM"/>
    </source>
</evidence>
<dbReference type="InterPro" id="IPR036694">
    <property type="entry name" value="Dodecin-like_sf"/>
</dbReference>
<protein>
    <recommendedName>
        <fullName evidence="3">Dodecin domain-containing protein</fullName>
    </recommendedName>
</protein>
<evidence type="ECO:0000313" key="1">
    <source>
        <dbReference type="EMBL" id="GGO14305.1"/>
    </source>
</evidence>
<dbReference type="InterPro" id="IPR009923">
    <property type="entry name" value="Dodecin"/>
</dbReference>
<dbReference type="PANTHER" id="PTHR39324:SF1">
    <property type="entry name" value="CALCIUM DODECIN"/>
    <property type="match status" value="1"/>
</dbReference>
<dbReference type="RefSeq" id="WP_150005444.1">
    <property type="nucleotide sequence ID" value="NZ_BMOV01000007.1"/>
</dbReference>
<dbReference type="InterPro" id="IPR025543">
    <property type="entry name" value="Dodecin-like"/>
</dbReference>
<reference evidence="2" key="1">
    <citation type="journal article" date="2019" name="Int. J. Syst. Evol. Microbiol.">
        <title>The Global Catalogue of Microorganisms (GCM) 10K type strain sequencing project: providing services to taxonomists for standard genome sequencing and annotation.</title>
        <authorList>
            <consortium name="The Broad Institute Genomics Platform"/>
            <consortium name="The Broad Institute Genome Sequencing Center for Infectious Disease"/>
            <person name="Wu L."/>
            <person name="Ma J."/>
        </authorList>
    </citation>
    <scope>NUCLEOTIDE SEQUENCE [LARGE SCALE GENOMIC DNA]</scope>
    <source>
        <strain evidence="2">JCM 17843</strain>
    </source>
</reference>
<organism evidence="1 2">
    <name type="scientific">Iodidimonas muriae</name>
    <dbReference type="NCBI Taxonomy" id="261467"/>
    <lineage>
        <taxon>Bacteria</taxon>
        <taxon>Pseudomonadati</taxon>
        <taxon>Pseudomonadota</taxon>
        <taxon>Alphaproteobacteria</taxon>
        <taxon>Iodidimonadales</taxon>
        <taxon>Iodidimonadaceae</taxon>
        <taxon>Iodidimonas</taxon>
    </lineage>
</organism>
<sequence length="67" mass="7475">MSIARITEISATSAKSFEDATQKGIARAVNSLRNVKSAWIKDQIATIENDKISEYKVHMMVSFVLDD</sequence>
<comment type="caution">
    <text evidence="1">The sequence shown here is derived from an EMBL/GenBank/DDBJ whole genome shotgun (WGS) entry which is preliminary data.</text>
</comment>
<dbReference type="PANTHER" id="PTHR39324">
    <property type="entry name" value="CALCIUM DODECIN"/>
    <property type="match status" value="1"/>
</dbReference>
<keyword evidence="2" id="KW-1185">Reference proteome</keyword>
<gene>
    <name evidence="1" type="ORF">GCM10007972_21290</name>
</gene>
<name>A0ABQ2LES3_9PROT</name>